<dbReference type="PANTHER" id="PTHR33198:SF20">
    <property type="entry name" value="RETROTRANSPOSON GAG DOMAIN-CONTAINING PROTEIN"/>
    <property type="match status" value="1"/>
</dbReference>
<dbReference type="EMBL" id="CACVKT020003992">
    <property type="protein sequence ID" value="CAC5387198.1"/>
    <property type="molecule type" value="Genomic_DNA"/>
</dbReference>
<keyword evidence="3" id="KW-1185">Reference proteome</keyword>
<evidence type="ECO:0000313" key="3">
    <source>
        <dbReference type="Proteomes" id="UP000507470"/>
    </source>
</evidence>
<evidence type="ECO:0000256" key="1">
    <source>
        <dbReference type="SAM" id="MobiDB-lite"/>
    </source>
</evidence>
<dbReference type="Proteomes" id="UP000507470">
    <property type="component" value="Unassembled WGS sequence"/>
</dbReference>
<evidence type="ECO:0000313" key="2">
    <source>
        <dbReference type="EMBL" id="CAC5387198.1"/>
    </source>
</evidence>
<dbReference type="PANTHER" id="PTHR33198">
    <property type="entry name" value="ANK_REP_REGION DOMAIN-CONTAINING PROTEIN-RELATED"/>
    <property type="match status" value="1"/>
</dbReference>
<protein>
    <recommendedName>
        <fullName evidence="4">Peptidase A2 domain-containing protein</fullName>
    </recommendedName>
</protein>
<name>A0A6J8BT98_MYTCO</name>
<dbReference type="AlphaFoldDB" id="A0A6J8BT98"/>
<organism evidence="2 3">
    <name type="scientific">Mytilus coruscus</name>
    <name type="common">Sea mussel</name>
    <dbReference type="NCBI Taxonomy" id="42192"/>
    <lineage>
        <taxon>Eukaryota</taxon>
        <taxon>Metazoa</taxon>
        <taxon>Spiralia</taxon>
        <taxon>Lophotrochozoa</taxon>
        <taxon>Mollusca</taxon>
        <taxon>Bivalvia</taxon>
        <taxon>Autobranchia</taxon>
        <taxon>Pteriomorphia</taxon>
        <taxon>Mytilida</taxon>
        <taxon>Mytiloidea</taxon>
        <taxon>Mytilidae</taxon>
        <taxon>Mytilinae</taxon>
        <taxon>Mytilus</taxon>
    </lineage>
</organism>
<evidence type="ECO:0008006" key="4">
    <source>
        <dbReference type="Google" id="ProtNLM"/>
    </source>
</evidence>
<sequence length="507" mass="59631">MDRGEPKRITIVTETRNLRSQPFIASDDQISTGKQWEEWLENKKDALIIYGGKDIARLERSLRNKEGEDEYKILKNKLNKYYMPKRNKHHARYLFLKMKPLRDENTVTYVTRLREKAHACEFEATCEERILEHCIQTITNQELKKRAISKGWNLDKFVEEAGQIEDTCLQMKDMKEDHRDHSMSSVNKIQSNRSYKRAQEFEHDRFQQGYRNDRNMATKADFCSYCGFDHDEERRCPAYGKQFCRAEKRNQERYDSPQQSRSVNYRNRRNVKKTTEDTNETDSNTDKSDYEEDENYFGETTKHIMKIHKVKTIYGTTDIKKKTVTVRIDDVDVKVEPDSGADMNVMDENQFLKFQKRTYGNPVLERSTVKLRTLQNSLPIKGEFKTVIRNETCGTETKFIVVKGEIKSPPLISKSTLIELGMLQIRADGSFTKPNHLTILDKEKDVMIVTEQDRGKIKHIKITEQKENLRKKESVTATQEMFIGNRSTPATRRSRYKALINRPIRTQ</sequence>
<proteinExistence type="predicted"/>
<feature type="region of interest" description="Disordered" evidence="1">
    <location>
        <begin position="250"/>
        <end position="292"/>
    </location>
</feature>
<accession>A0A6J8BT98</accession>
<dbReference type="OrthoDB" id="5989380at2759"/>
<gene>
    <name evidence="2" type="ORF">MCOR_22564</name>
</gene>
<reference evidence="2 3" key="1">
    <citation type="submission" date="2020-06" db="EMBL/GenBank/DDBJ databases">
        <authorList>
            <person name="Li R."/>
            <person name="Bekaert M."/>
        </authorList>
    </citation>
    <scope>NUCLEOTIDE SEQUENCE [LARGE SCALE GENOMIC DNA]</scope>
    <source>
        <strain evidence="3">wild</strain>
    </source>
</reference>